<evidence type="ECO:0000256" key="6">
    <source>
        <dbReference type="SAM" id="Phobius"/>
    </source>
</evidence>
<dbReference type="GO" id="GO:0022857">
    <property type="term" value="F:transmembrane transporter activity"/>
    <property type="evidence" value="ECO:0007669"/>
    <property type="project" value="InterPro"/>
</dbReference>
<feature type="transmembrane region" description="Helical" evidence="6">
    <location>
        <begin position="201"/>
        <end position="219"/>
    </location>
</feature>
<keyword evidence="9" id="KW-1185">Reference proteome</keyword>
<feature type="transmembrane region" description="Helical" evidence="6">
    <location>
        <begin position="39"/>
        <end position="58"/>
    </location>
</feature>
<evidence type="ECO:0000313" key="9">
    <source>
        <dbReference type="Proteomes" id="UP000628984"/>
    </source>
</evidence>
<evidence type="ECO:0000256" key="4">
    <source>
        <dbReference type="ARBA" id="ARBA00022989"/>
    </source>
</evidence>
<dbReference type="InterPro" id="IPR050189">
    <property type="entry name" value="MFS_Efflux_Transporters"/>
</dbReference>
<feature type="transmembrane region" description="Helical" evidence="6">
    <location>
        <begin position="162"/>
        <end position="180"/>
    </location>
</feature>
<reference evidence="8" key="2">
    <citation type="submission" date="2020-09" db="EMBL/GenBank/DDBJ databases">
        <authorList>
            <person name="Sun Q."/>
            <person name="Kim S."/>
        </authorList>
    </citation>
    <scope>NUCLEOTIDE SEQUENCE</scope>
    <source>
        <strain evidence="8">KCTC 23714</strain>
    </source>
</reference>
<evidence type="ECO:0000259" key="7">
    <source>
        <dbReference type="PROSITE" id="PS50850"/>
    </source>
</evidence>
<dbReference type="InterPro" id="IPR020846">
    <property type="entry name" value="MFS_dom"/>
</dbReference>
<comment type="caution">
    <text evidence="8">The sequence shown here is derived from an EMBL/GenBank/DDBJ whole genome shotgun (WGS) entry which is preliminary data.</text>
</comment>
<dbReference type="Proteomes" id="UP000628984">
    <property type="component" value="Unassembled WGS sequence"/>
</dbReference>
<protein>
    <submittedName>
        <fullName evidence="8">MFS transporter</fullName>
    </submittedName>
</protein>
<feature type="transmembrane region" description="Helical" evidence="6">
    <location>
        <begin position="70"/>
        <end position="89"/>
    </location>
</feature>
<name>A0A918IV71_9RHOB</name>
<reference evidence="8" key="1">
    <citation type="journal article" date="2014" name="Int. J. Syst. Evol. Microbiol.">
        <title>Complete genome sequence of Corynebacterium casei LMG S-19264T (=DSM 44701T), isolated from a smear-ripened cheese.</title>
        <authorList>
            <consortium name="US DOE Joint Genome Institute (JGI-PGF)"/>
            <person name="Walter F."/>
            <person name="Albersmeier A."/>
            <person name="Kalinowski J."/>
            <person name="Ruckert C."/>
        </authorList>
    </citation>
    <scope>NUCLEOTIDE SEQUENCE</scope>
    <source>
        <strain evidence="8">KCTC 23714</strain>
    </source>
</reference>
<feature type="transmembrane region" description="Helical" evidence="6">
    <location>
        <begin position="95"/>
        <end position="117"/>
    </location>
</feature>
<dbReference type="PANTHER" id="PTHR43124:SF3">
    <property type="entry name" value="CHLORAMPHENICOL EFFLUX PUMP RV0191"/>
    <property type="match status" value="1"/>
</dbReference>
<feature type="domain" description="Major facilitator superfamily (MFS) profile" evidence="7">
    <location>
        <begin position="4"/>
        <end position="390"/>
    </location>
</feature>
<evidence type="ECO:0000256" key="3">
    <source>
        <dbReference type="ARBA" id="ARBA00022692"/>
    </source>
</evidence>
<feature type="transmembrane region" description="Helical" evidence="6">
    <location>
        <begin position="325"/>
        <end position="344"/>
    </location>
</feature>
<dbReference type="InterPro" id="IPR011701">
    <property type="entry name" value="MFS"/>
</dbReference>
<evidence type="ECO:0000256" key="2">
    <source>
        <dbReference type="ARBA" id="ARBA00022475"/>
    </source>
</evidence>
<keyword evidence="4 6" id="KW-1133">Transmembrane helix</keyword>
<evidence type="ECO:0000313" key="8">
    <source>
        <dbReference type="EMBL" id="GGW33402.1"/>
    </source>
</evidence>
<keyword evidence="2" id="KW-1003">Cell membrane</keyword>
<dbReference type="InterPro" id="IPR036259">
    <property type="entry name" value="MFS_trans_sf"/>
</dbReference>
<dbReference type="Pfam" id="PF07690">
    <property type="entry name" value="MFS_1"/>
    <property type="match status" value="2"/>
</dbReference>
<feature type="transmembrane region" description="Helical" evidence="6">
    <location>
        <begin position="364"/>
        <end position="384"/>
    </location>
</feature>
<keyword evidence="3 6" id="KW-0812">Transmembrane</keyword>
<gene>
    <name evidence="8" type="ORF">GCM10011452_22420</name>
</gene>
<feature type="transmembrane region" description="Helical" evidence="6">
    <location>
        <begin position="294"/>
        <end position="313"/>
    </location>
</feature>
<sequence length="390" mass="40759">MKAGIASLVLAYVLSQFYRGFLAVLTPVLKAELGATAETLAFASGLWFLTFAAMQLPVGWALDRIGPRRTAVTLFALGGAGGALAFATATSPAAISLAMALIGIGCAPVLMSSYYIFARQFPPAVFASLAGMTIGIGNLGNIAGSAPLAWAVETLGWRETMVGMAGVTLLIAALIGLLVRDPAKVEGGPRGSMLDVLRIRAVWPILAMMLATYMPPAALRGLWVGPYYADVYGATTAEIGRVTLVMGLAMVLGSFAYGPLDRVLGTRKWLNFTGNLLCGLSCLLLWAFPAMGGWQTIAIFAAIGFFGASFPQVTAHGRAFFPPHLVGRGVSMLNLFGIGSVGIAQVLTGKIHAAIPATPPEAPYAALFLFFGLVLVVGCAIYAFSQDRTD</sequence>
<accession>A0A918IV71</accession>
<keyword evidence="5 6" id="KW-0472">Membrane</keyword>
<evidence type="ECO:0000256" key="1">
    <source>
        <dbReference type="ARBA" id="ARBA00004651"/>
    </source>
</evidence>
<comment type="subcellular location">
    <subcellularLocation>
        <location evidence="1">Cell membrane</location>
        <topology evidence="1">Multi-pass membrane protein</topology>
    </subcellularLocation>
</comment>
<dbReference type="PROSITE" id="PS50850">
    <property type="entry name" value="MFS"/>
    <property type="match status" value="1"/>
</dbReference>
<dbReference type="GO" id="GO:0005886">
    <property type="term" value="C:plasma membrane"/>
    <property type="evidence" value="ECO:0007669"/>
    <property type="project" value="UniProtKB-SubCell"/>
</dbReference>
<feature type="transmembrane region" description="Helical" evidence="6">
    <location>
        <begin position="269"/>
        <end position="288"/>
    </location>
</feature>
<proteinExistence type="predicted"/>
<dbReference type="SUPFAM" id="SSF103473">
    <property type="entry name" value="MFS general substrate transporter"/>
    <property type="match status" value="1"/>
</dbReference>
<evidence type="ECO:0000256" key="5">
    <source>
        <dbReference type="ARBA" id="ARBA00023136"/>
    </source>
</evidence>
<organism evidence="8 9">
    <name type="scientific">Gemmobacter lanyuensis</name>
    <dbReference type="NCBI Taxonomy" id="1054497"/>
    <lineage>
        <taxon>Bacteria</taxon>
        <taxon>Pseudomonadati</taxon>
        <taxon>Pseudomonadota</taxon>
        <taxon>Alphaproteobacteria</taxon>
        <taxon>Rhodobacterales</taxon>
        <taxon>Paracoccaceae</taxon>
        <taxon>Gemmobacter</taxon>
    </lineage>
</organism>
<dbReference type="Gene3D" id="1.20.1250.20">
    <property type="entry name" value="MFS general substrate transporter like domains"/>
    <property type="match status" value="2"/>
</dbReference>
<feature type="transmembrane region" description="Helical" evidence="6">
    <location>
        <begin position="124"/>
        <end position="150"/>
    </location>
</feature>
<dbReference type="RefSeq" id="WP_189633951.1">
    <property type="nucleotide sequence ID" value="NZ_BMYQ01000006.1"/>
</dbReference>
<feature type="transmembrane region" description="Helical" evidence="6">
    <location>
        <begin position="239"/>
        <end position="257"/>
    </location>
</feature>
<dbReference type="PANTHER" id="PTHR43124">
    <property type="entry name" value="PURINE EFFLUX PUMP PBUE"/>
    <property type="match status" value="1"/>
</dbReference>
<dbReference type="AlphaFoldDB" id="A0A918IV71"/>
<dbReference type="EMBL" id="BMYQ01000006">
    <property type="protein sequence ID" value="GGW33402.1"/>
    <property type="molecule type" value="Genomic_DNA"/>
</dbReference>